<feature type="chain" id="PRO_5046449378" evidence="5">
    <location>
        <begin position="26"/>
        <end position="561"/>
    </location>
</feature>
<dbReference type="PANTHER" id="PTHR24276">
    <property type="entry name" value="POLYSERASE-RELATED"/>
    <property type="match status" value="1"/>
</dbReference>
<evidence type="ECO:0000313" key="8">
    <source>
        <dbReference type="Proteomes" id="UP001432209"/>
    </source>
</evidence>
<dbReference type="PRINTS" id="PR00722">
    <property type="entry name" value="CHYMOTRYPSIN"/>
</dbReference>
<evidence type="ECO:0000259" key="6">
    <source>
        <dbReference type="PROSITE" id="PS50240"/>
    </source>
</evidence>
<evidence type="ECO:0000256" key="5">
    <source>
        <dbReference type="SAM" id="SignalP"/>
    </source>
</evidence>
<dbReference type="InterPro" id="IPR050430">
    <property type="entry name" value="Peptidase_S1"/>
</dbReference>
<dbReference type="InterPro" id="IPR009003">
    <property type="entry name" value="Peptidase_S1_PA"/>
</dbReference>
<dbReference type="Pfam" id="PF13517">
    <property type="entry name" value="FG-GAP_3"/>
    <property type="match status" value="2"/>
</dbReference>
<dbReference type="InterPro" id="IPR001254">
    <property type="entry name" value="Trypsin_dom"/>
</dbReference>
<keyword evidence="8" id="KW-1185">Reference proteome</keyword>
<dbReference type="SMART" id="SM00020">
    <property type="entry name" value="Tryp_SPc"/>
    <property type="match status" value="1"/>
</dbReference>
<protein>
    <submittedName>
        <fullName evidence="7">Trypsin-like serine protease</fullName>
        <ecNumber evidence="7">3.4.21.-</ecNumber>
    </submittedName>
</protein>
<dbReference type="InterPro" id="IPR033116">
    <property type="entry name" value="TRYPSIN_SER"/>
</dbReference>
<accession>A0ABZ2A308</accession>
<keyword evidence="4" id="KW-0720">Serine protease</keyword>
<dbReference type="Proteomes" id="UP001432209">
    <property type="component" value="Chromosome"/>
</dbReference>
<comment type="similarity">
    <text evidence="1">Belongs to the peptidase S1 family.</text>
</comment>
<evidence type="ECO:0000313" key="7">
    <source>
        <dbReference type="EMBL" id="WUX52359.1"/>
    </source>
</evidence>
<feature type="signal peptide" evidence="5">
    <location>
        <begin position="1"/>
        <end position="25"/>
    </location>
</feature>
<evidence type="ECO:0000256" key="1">
    <source>
        <dbReference type="ARBA" id="ARBA00007664"/>
    </source>
</evidence>
<gene>
    <name evidence="7" type="ORF">OG442_12925</name>
</gene>
<dbReference type="InterPro" id="IPR018114">
    <property type="entry name" value="TRYPSIN_HIS"/>
</dbReference>
<proteinExistence type="inferred from homology"/>
<dbReference type="PROSITE" id="PS00135">
    <property type="entry name" value="TRYPSIN_SER"/>
    <property type="match status" value="1"/>
</dbReference>
<evidence type="ECO:0000256" key="4">
    <source>
        <dbReference type="RuleBase" id="RU363034"/>
    </source>
</evidence>
<name>A0ABZ2A308_STRNV</name>
<dbReference type="Pfam" id="PF00089">
    <property type="entry name" value="Trypsin"/>
    <property type="match status" value="1"/>
</dbReference>
<dbReference type="SUPFAM" id="SSF50494">
    <property type="entry name" value="Trypsin-like serine proteases"/>
    <property type="match status" value="1"/>
</dbReference>
<feature type="domain" description="Peptidase S1" evidence="6">
    <location>
        <begin position="51"/>
        <end position="307"/>
    </location>
</feature>
<keyword evidence="4 7" id="KW-0378">Hydrolase</keyword>
<dbReference type="CDD" id="cd00190">
    <property type="entry name" value="Tryp_SPc"/>
    <property type="match status" value="1"/>
</dbReference>
<reference evidence="7" key="1">
    <citation type="submission" date="2022-10" db="EMBL/GenBank/DDBJ databases">
        <title>The complete genomes of actinobacterial strains from the NBC collection.</title>
        <authorList>
            <person name="Joergensen T.S."/>
            <person name="Alvarez Arevalo M."/>
            <person name="Sterndorff E.B."/>
            <person name="Faurdal D."/>
            <person name="Vuksanovic O."/>
            <person name="Mourched A.-S."/>
            <person name="Charusanti P."/>
            <person name="Shaw S."/>
            <person name="Blin K."/>
            <person name="Weber T."/>
        </authorList>
    </citation>
    <scope>NUCLEOTIDE SEQUENCE</scope>
    <source>
        <strain evidence="7">NBC_01432</strain>
    </source>
</reference>
<dbReference type="Gene3D" id="2.40.10.10">
    <property type="entry name" value="Trypsin-like serine proteases"/>
    <property type="match status" value="1"/>
</dbReference>
<keyword evidence="3" id="KW-1015">Disulfide bond</keyword>
<dbReference type="InterPro" id="IPR013517">
    <property type="entry name" value="FG-GAP"/>
</dbReference>
<sequence>MGRLIACGTAVVAVLSGGLVSTAQADDNGGEKFLPPKNSEVVSTKDVSTRIIGGTNTSISSAPWMVQLLFEFDNDGYFYFTCGGTLVAPNKVLTAAHCVTDENGKALDMVGRGMILANTAKLAGGPNDEGTAVSISRSYHAGSYNADTIDNDVALLTLAKPLTGTPAQPAPYRETTRYAPGTTATTYGWGMTGSSPDDRLADTLQRVTQPLRSDAECSENLDTSLGVPGAYKAGHMICAGNGGTGNDATGKATCPGDSGSPMMVNGRIIGVTSWGVATQSELCNFGGTYDVYTKVSTYMPALQPRIEDTNFSRDTKADLWARTSSDGKAYTFTSTGSTFASRKAFTGSFSAYNLVVQTDLNRDGYEDLVARGNSGDVYWLHRSATSSTYTKTKIFSAWNTFRAIVTPGDVTGDGHPDLLAVASTGQLRLYPGLGNGKFSASTAVGTGYQLYNQVRGHGDFTNDGKPDLLVRRGSTGDLLLAKGTGNAAAPFETPVVVRTNWSAYTTIATPGDVTGDAKPDVVVRNAAGSLYLLKGTGKATSEIFATGVKIGSGWTGYHTIA</sequence>
<dbReference type="PROSITE" id="PS50240">
    <property type="entry name" value="TRYPSIN_DOM"/>
    <property type="match status" value="1"/>
</dbReference>
<dbReference type="Gene3D" id="2.130.10.130">
    <property type="entry name" value="Integrin alpha, N-terminal"/>
    <property type="match status" value="1"/>
</dbReference>
<evidence type="ECO:0000256" key="2">
    <source>
        <dbReference type="ARBA" id="ARBA00022729"/>
    </source>
</evidence>
<keyword evidence="2 5" id="KW-0732">Signal</keyword>
<dbReference type="InterPro" id="IPR043504">
    <property type="entry name" value="Peptidase_S1_PA_chymotrypsin"/>
</dbReference>
<dbReference type="RefSeq" id="WP_329076014.1">
    <property type="nucleotide sequence ID" value="NZ_CP109389.1"/>
</dbReference>
<evidence type="ECO:0000256" key="3">
    <source>
        <dbReference type="ARBA" id="ARBA00023157"/>
    </source>
</evidence>
<keyword evidence="4" id="KW-0645">Protease</keyword>
<organism evidence="7 8">
    <name type="scientific">Streptomyces niveus</name>
    <name type="common">Streptomyces spheroides</name>
    <dbReference type="NCBI Taxonomy" id="193462"/>
    <lineage>
        <taxon>Bacteria</taxon>
        <taxon>Bacillati</taxon>
        <taxon>Actinomycetota</taxon>
        <taxon>Actinomycetes</taxon>
        <taxon>Kitasatosporales</taxon>
        <taxon>Streptomycetaceae</taxon>
        <taxon>Streptomyces</taxon>
    </lineage>
</organism>
<dbReference type="InterPro" id="IPR028994">
    <property type="entry name" value="Integrin_alpha_N"/>
</dbReference>
<dbReference type="EC" id="3.4.21.-" evidence="7"/>
<dbReference type="SUPFAM" id="SSF69318">
    <property type="entry name" value="Integrin alpha N-terminal domain"/>
    <property type="match status" value="1"/>
</dbReference>
<dbReference type="PROSITE" id="PS00134">
    <property type="entry name" value="TRYPSIN_HIS"/>
    <property type="match status" value="1"/>
</dbReference>
<dbReference type="InterPro" id="IPR001314">
    <property type="entry name" value="Peptidase_S1A"/>
</dbReference>
<dbReference type="PANTHER" id="PTHR24276:SF98">
    <property type="entry name" value="FI18310P1-RELATED"/>
    <property type="match status" value="1"/>
</dbReference>
<dbReference type="EMBL" id="CP109495">
    <property type="protein sequence ID" value="WUX52359.1"/>
    <property type="molecule type" value="Genomic_DNA"/>
</dbReference>
<dbReference type="GO" id="GO:0016787">
    <property type="term" value="F:hydrolase activity"/>
    <property type="evidence" value="ECO:0007669"/>
    <property type="project" value="UniProtKB-KW"/>
</dbReference>